<proteinExistence type="predicted"/>
<name>A0A0L6UNW6_9BASI</name>
<gene>
    <name evidence="1" type="ORF">VP01_4693g1</name>
</gene>
<accession>A0A0L6UNW6</accession>
<protein>
    <submittedName>
        <fullName evidence="1">Uncharacterized protein</fullName>
    </submittedName>
</protein>
<dbReference type="EMBL" id="LAVV01009827">
    <property type="protein sequence ID" value="KNZ49927.1"/>
    <property type="molecule type" value="Genomic_DNA"/>
</dbReference>
<dbReference type="OrthoDB" id="2783063at2759"/>
<comment type="caution">
    <text evidence="1">The sequence shown here is derived from an EMBL/GenBank/DDBJ whole genome shotgun (WGS) entry which is preliminary data.</text>
</comment>
<dbReference type="Proteomes" id="UP000037035">
    <property type="component" value="Unassembled WGS sequence"/>
</dbReference>
<dbReference type="AlphaFoldDB" id="A0A0L6UNW6"/>
<dbReference type="VEuPathDB" id="FungiDB:VP01_4693g1"/>
<sequence>MKKDSHCLVYNQFTNITFNSSNIKNFITEVRSTPVKMEDVGIQCHLRLTKKIVIKLGQHQVDHYALKKFQRHQAQCFFNKRELGKSYFNVHQRRYVMHPWKAQSILQISHEGLLLGGNSNVSSFSAFSSNHPTVFILDSGSTSHMVSNNLFFNR</sequence>
<reference evidence="1 2" key="1">
    <citation type="submission" date="2015-08" db="EMBL/GenBank/DDBJ databases">
        <title>Next Generation Sequencing and Analysis of the Genome of Puccinia sorghi L Schw, the Causal Agent of Maize Common Rust.</title>
        <authorList>
            <person name="Rochi L."/>
            <person name="Burguener G."/>
            <person name="Darino M."/>
            <person name="Turjanski A."/>
            <person name="Kreff E."/>
            <person name="Dieguez M.J."/>
            <person name="Sacco F."/>
        </authorList>
    </citation>
    <scope>NUCLEOTIDE SEQUENCE [LARGE SCALE GENOMIC DNA]</scope>
    <source>
        <strain evidence="1 2">RO10H11247</strain>
    </source>
</reference>
<keyword evidence="2" id="KW-1185">Reference proteome</keyword>
<organism evidence="1 2">
    <name type="scientific">Puccinia sorghi</name>
    <dbReference type="NCBI Taxonomy" id="27349"/>
    <lineage>
        <taxon>Eukaryota</taxon>
        <taxon>Fungi</taxon>
        <taxon>Dikarya</taxon>
        <taxon>Basidiomycota</taxon>
        <taxon>Pucciniomycotina</taxon>
        <taxon>Pucciniomycetes</taxon>
        <taxon>Pucciniales</taxon>
        <taxon>Pucciniaceae</taxon>
        <taxon>Puccinia</taxon>
    </lineage>
</organism>
<evidence type="ECO:0000313" key="2">
    <source>
        <dbReference type="Proteomes" id="UP000037035"/>
    </source>
</evidence>
<evidence type="ECO:0000313" key="1">
    <source>
        <dbReference type="EMBL" id="KNZ49927.1"/>
    </source>
</evidence>